<evidence type="ECO:0000256" key="4">
    <source>
        <dbReference type="ARBA" id="ARBA00022832"/>
    </source>
</evidence>
<dbReference type="InterPro" id="IPR004568">
    <property type="entry name" value="Ppantetheine-prot_Trfase_dom"/>
</dbReference>
<evidence type="ECO:0000256" key="3">
    <source>
        <dbReference type="ARBA" id="ARBA00022723"/>
    </source>
</evidence>
<evidence type="ECO:0000256" key="6">
    <source>
        <dbReference type="ARBA" id="ARBA00023098"/>
    </source>
</evidence>
<comment type="similarity">
    <text evidence="8">Belongs to the P-Pant transferase superfamily. AcpS family.</text>
</comment>
<gene>
    <name evidence="8 10" type="primary">acpS</name>
    <name evidence="10" type="ORF">AAIG11_01470</name>
</gene>
<evidence type="ECO:0000313" key="10">
    <source>
        <dbReference type="EMBL" id="MEN1759130.1"/>
    </source>
</evidence>
<proteinExistence type="inferred from homology"/>
<dbReference type="Gene3D" id="3.90.470.20">
    <property type="entry name" value="4'-phosphopantetheinyl transferase domain"/>
    <property type="match status" value="1"/>
</dbReference>
<evidence type="ECO:0000313" key="11">
    <source>
        <dbReference type="Proteomes" id="UP001407405"/>
    </source>
</evidence>
<evidence type="ECO:0000256" key="7">
    <source>
        <dbReference type="ARBA" id="ARBA00023160"/>
    </source>
</evidence>
<dbReference type="SUPFAM" id="SSF56214">
    <property type="entry name" value="4'-phosphopantetheinyl transferase"/>
    <property type="match status" value="1"/>
</dbReference>
<dbReference type="Proteomes" id="UP001407405">
    <property type="component" value="Unassembled WGS sequence"/>
</dbReference>
<keyword evidence="4 8" id="KW-0276">Fatty acid metabolism</keyword>
<keyword evidence="1 8" id="KW-0444">Lipid biosynthesis</keyword>
<reference evidence="10 11" key="1">
    <citation type="submission" date="2024-04" db="EMBL/GenBank/DDBJ databases">
        <title>Genome sequencing and metabolic network reconstruction of aminoacids and betaine degradation by Anoxynatronum sibiricum.</title>
        <authorList>
            <person name="Detkova E.N."/>
            <person name="Boltjanskaja Y.V."/>
            <person name="Mardanov A.V."/>
            <person name="Kevbrin V."/>
        </authorList>
    </citation>
    <scope>NUCLEOTIDE SEQUENCE [LARGE SCALE GENOMIC DNA]</scope>
    <source>
        <strain evidence="10 11">Z-7981</strain>
    </source>
</reference>
<dbReference type="EC" id="2.7.8.7" evidence="8"/>
<feature type="binding site" evidence="8">
    <location>
        <position position="56"/>
    </location>
    <ligand>
        <name>Mg(2+)</name>
        <dbReference type="ChEBI" id="CHEBI:18420"/>
    </ligand>
</feature>
<organism evidence="10 11">
    <name type="scientific">Anoxynatronum sibiricum</name>
    <dbReference type="NCBI Taxonomy" id="210623"/>
    <lineage>
        <taxon>Bacteria</taxon>
        <taxon>Bacillati</taxon>
        <taxon>Bacillota</taxon>
        <taxon>Clostridia</taxon>
        <taxon>Eubacteriales</taxon>
        <taxon>Clostridiaceae</taxon>
        <taxon>Anoxynatronum</taxon>
    </lineage>
</organism>
<comment type="cofactor">
    <cofactor evidence="8">
        <name>Mg(2+)</name>
        <dbReference type="ChEBI" id="CHEBI:18420"/>
    </cofactor>
</comment>
<keyword evidence="6 8" id="KW-0443">Lipid metabolism</keyword>
<keyword evidence="7 8" id="KW-0275">Fatty acid biosynthesis</keyword>
<name>A0ABU9VQJ3_9CLOT</name>
<evidence type="ECO:0000256" key="5">
    <source>
        <dbReference type="ARBA" id="ARBA00022842"/>
    </source>
</evidence>
<keyword evidence="2 8" id="KW-0808">Transferase</keyword>
<keyword evidence="3 8" id="KW-0479">Metal-binding</keyword>
<evidence type="ECO:0000259" key="9">
    <source>
        <dbReference type="Pfam" id="PF01648"/>
    </source>
</evidence>
<dbReference type="GO" id="GO:0008897">
    <property type="term" value="F:holo-[acyl-carrier-protein] synthase activity"/>
    <property type="evidence" value="ECO:0007669"/>
    <property type="project" value="UniProtKB-EC"/>
</dbReference>
<keyword evidence="11" id="KW-1185">Reference proteome</keyword>
<feature type="domain" description="4'-phosphopantetheinyl transferase" evidence="9">
    <location>
        <begin position="5"/>
        <end position="98"/>
    </location>
</feature>
<comment type="catalytic activity">
    <reaction evidence="8">
        <text>apo-[ACP] + CoA = holo-[ACP] + adenosine 3',5'-bisphosphate + H(+)</text>
        <dbReference type="Rhea" id="RHEA:12068"/>
        <dbReference type="Rhea" id="RHEA-COMP:9685"/>
        <dbReference type="Rhea" id="RHEA-COMP:9690"/>
        <dbReference type="ChEBI" id="CHEBI:15378"/>
        <dbReference type="ChEBI" id="CHEBI:29999"/>
        <dbReference type="ChEBI" id="CHEBI:57287"/>
        <dbReference type="ChEBI" id="CHEBI:58343"/>
        <dbReference type="ChEBI" id="CHEBI:64479"/>
        <dbReference type="EC" id="2.7.8.7"/>
    </reaction>
</comment>
<comment type="caution">
    <text evidence="10">The sequence shown here is derived from an EMBL/GenBank/DDBJ whole genome shotgun (WGS) entry which is preliminary data.</text>
</comment>
<accession>A0ABU9VQJ3</accession>
<protein>
    <recommendedName>
        <fullName evidence="8">Holo-[acyl-carrier-protein] synthase</fullName>
        <shortName evidence="8">Holo-ACP synthase</shortName>
        <ecNumber evidence="8">2.7.8.7</ecNumber>
    </recommendedName>
    <alternativeName>
        <fullName evidence="8">4'-phosphopantetheinyl transferase AcpS</fullName>
    </alternativeName>
</protein>
<dbReference type="InterPro" id="IPR008278">
    <property type="entry name" value="4-PPantetheinyl_Trfase_dom"/>
</dbReference>
<dbReference type="InterPro" id="IPR002582">
    <property type="entry name" value="ACPS"/>
</dbReference>
<sequence length="128" mass="13676">MIIAMGVDIVEISRIQRAMEKSPRFLERILTSSEIRRLIDKGLPASSAAGYFAAKEAVSKVLGTGIGKIAWHEIEISHDDAGAPGVTLFGGARQIADKKGIDQILVSISHDRCSAIATALGQKMDMKG</sequence>
<evidence type="ECO:0000256" key="8">
    <source>
        <dbReference type="HAMAP-Rule" id="MF_00101"/>
    </source>
</evidence>
<evidence type="ECO:0000256" key="1">
    <source>
        <dbReference type="ARBA" id="ARBA00022516"/>
    </source>
</evidence>
<keyword evidence="8" id="KW-0963">Cytoplasm</keyword>
<dbReference type="NCBIfam" id="TIGR00556">
    <property type="entry name" value="pantethn_trn"/>
    <property type="match status" value="1"/>
</dbReference>
<evidence type="ECO:0000256" key="2">
    <source>
        <dbReference type="ARBA" id="ARBA00022679"/>
    </source>
</evidence>
<dbReference type="InterPro" id="IPR037143">
    <property type="entry name" value="4-PPantetheinyl_Trfase_dom_sf"/>
</dbReference>
<dbReference type="HAMAP" id="MF_00101">
    <property type="entry name" value="AcpS"/>
    <property type="match status" value="1"/>
</dbReference>
<comment type="function">
    <text evidence="8">Transfers the 4'-phosphopantetheine moiety from coenzyme A to a Ser of acyl-carrier-protein.</text>
</comment>
<dbReference type="Pfam" id="PF01648">
    <property type="entry name" value="ACPS"/>
    <property type="match status" value="1"/>
</dbReference>
<keyword evidence="5 8" id="KW-0460">Magnesium</keyword>
<comment type="subcellular location">
    <subcellularLocation>
        <location evidence="8">Cytoplasm</location>
    </subcellularLocation>
</comment>
<dbReference type="RefSeq" id="WP_343184510.1">
    <property type="nucleotide sequence ID" value="NZ_JBCITM010000001.1"/>
</dbReference>
<dbReference type="NCBIfam" id="TIGR00516">
    <property type="entry name" value="acpS"/>
    <property type="match status" value="1"/>
</dbReference>
<feature type="binding site" evidence="8">
    <location>
        <position position="8"/>
    </location>
    <ligand>
        <name>Mg(2+)</name>
        <dbReference type="ChEBI" id="CHEBI:18420"/>
    </ligand>
</feature>
<dbReference type="EMBL" id="JBCITM010000001">
    <property type="protein sequence ID" value="MEN1759130.1"/>
    <property type="molecule type" value="Genomic_DNA"/>
</dbReference>